<dbReference type="InterPro" id="IPR002068">
    <property type="entry name" value="A-crystallin/Hsp20_dom"/>
</dbReference>
<organism evidence="4">
    <name type="scientific">uncultured Sulfurovum sp</name>
    <dbReference type="NCBI Taxonomy" id="269237"/>
    <lineage>
        <taxon>Bacteria</taxon>
        <taxon>Pseudomonadati</taxon>
        <taxon>Campylobacterota</taxon>
        <taxon>Epsilonproteobacteria</taxon>
        <taxon>Campylobacterales</taxon>
        <taxon>Sulfurovaceae</taxon>
        <taxon>Sulfurovum</taxon>
        <taxon>environmental samples</taxon>
    </lineage>
</organism>
<protein>
    <submittedName>
        <fullName evidence="4">Heat shock protein, Hsp20 family</fullName>
    </submittedName>
</protein>
<evidence type="ECO:0000313" key="4">
    <source>
        <dbReference type="EMBL" id="CAA6799154.1"/>
    </source>
</evidence>
<reference evidence="4" key="1">
    <citation type="submission" date="2020-01" db="EMBL/GenBank/DDBJ databases">
        <authorList>
            <person name="Meier V. D."/>
            <person name="Meier V D."/>
        </authorList>
    </citation>
    <scope>NUCLEOTIDE SEQUENCE</scope>
    <source>
        <strain evidence="4">HLG_WM_MAG_06</strain>
    </source>
</reference>
<evidence type="ECO:0000256" key="1">
    <source>
        <dbReference type="PROSITE-ProRule" id="PRU00285"/>
    </source>
</evidence>
<sequence length="144" mass="16510">MSAKRYEPFNDIRKSFDLVNSIINTINEESKSEEHSDFTPKVNTRETEKSYYLEVELSGVKKEDVDINVDGNVLSISGERKVRAEVKAEDYQKIESRYGLFSRSFTLPEKVDIENIEAGFENGILEISIPKLKVDISSKKIEIK</sequence>
<evidence type="ECO:0000256" key="2">
    <source>
        <dbReference type="RuleBase" id="RU003616"/>
    </source>
</evidence>
<dbReference type="PROSITE" id="PS01031">
    <property type="entry name" value="SHSP"/>
    <property type="match status" value="1"/>
</dbReference>
<dbReference type="SUPFAM" id="SSF49764">
    <property type="entry name" value="HSP20-like chaperones"/>
    <property type="match status" value="1"/>
</dbReference>
<dbReference type="Pfam" id="PF00011">
    <property type="entry name" value="HSP20"/>
    <property type="match status" value="1"/>
</dbReference>
<gene>
    <name evidence="4" type="ORF">HELGO_WM30098</name>
</gene>
<dbReference type="InterPro" id="IPR031107">
    <property type="entry name" value="Small_HSP"/>
</dbReference>
<accession>A0A6S6S4G3</accession>
<dbReference type="Gene3D" id="2.60.40.790">
    <property type="match status" value="1"/>
</dbReference>
<dbReference type="PANTHER" id="PTHR11527">
    <property type="entry name" value="HEAT-SHOCK PROTEIN 20 FAMILY MEMBER"/>
    <property type="match status" value="1"/>
</dbReference>
<dbReference type="EMBL" id="CACVAP010000014">
    <property type="protein sequence ID" value="CAA6799154.1"/>
    <property type="molecule type" value="Genomic_DNA"/>
</dbReference>
<dbReference type="InterPro" id="IPR008978">
    <property type="entry name" value="HSP20-like_chaperone"/>
</dbReference>
<keyword evidence="4" id="KW-0346">Stress response</keyword>
<name>A0A6S6S4G3_9BACT</name>
<evidence type="ECO:0000259" key="3">
    <source>
        <dbReference type="PROSITE" id="PS01031"/>
    </source>
</evidence>
<dbReference type="AlphaFoldDB" id="A0A6S6S4G3"/>
<feature type="domain" description="SHSP" evidence="3">
    <location>
        <begin position="33"/>
        <end position="144"/>
    </location>
</feature>
<proteinExistence type="inferred from homology"/>
<dbReference type="CDD" id="cd06464">
    <property type="entry name" value="ACD_sHsps-like"/>
    <property type="match status" value="1"/>
</dbReference>
<comment type="similarity">
    <text evidence="1 2">Belongs to the small heat shock protein (HSP20) family.</text>
</comment>